<dbReference type="PANTHER" id="PTHR43176:SF3">
    <property type="entry name" value="3-HYDROXYISOBUTYRYL-COA HYDROLASE, MITOCHONDRIAL"/>
    <property type="match status" value="1"/>
</dbReference>
<dbReference type="InterPro" id="IPR032259">
    <property type="entry name" value="HIBYL-CoA-H"/>
</dbReference>
<dbReference type="CDD" id="cd06558">
    <property type="entry name" value="crotonase-like"/>
    <property type="match status" value="1"/>
</dbReference>
<dbReference type="EC" id="3.1.2.4" evidence="2"/>
<dbReference type="GO" id="GO:0006574">
    <property type="term" value="P:L-valine catabolic process"/>
    <property type="evidence" value="ECO:0007669"/>
    <property type="project" value="TreeGrafter"/>
</dbReference>
<dbReference type="EMBL" id="SSOP01000002">
    <property type="protein sequence ID" value="KAB5596230.1"/>
    <property type="molecule type" value="Genomic_DNA"/>
</dbReference>
<evidence type="ECO:0000259" key="4">
    <source>
        <dbReference type="Pfam" id="PF16113"/>
    </source>
</evidence>
<dbReference type="Gene3D" id="3.90.226.10">
    <property type="entry name" value="2-enoyl-CoA Hydratase, Chain A, domain 1"/>
    <property type="match status" value="1"/>
</dbReference>
<dbReference type="SUPFAM" id="SSF52096">
    <property type="entry name" value="ClpP/crotonase"/>
    <property type="match status" value="1"/>
</dbReference>
<dbReference type="InterPro" id="IPR045004">
    <property type="entry name" value="ECH_dom"/>
</dbReference>
<dbReference type="OrthoDB" id="1737613at2759"/>
<reference evidence="5 6" key="1">
    <citation type="journal article" date="2019" name="Fungal Biol. Biotechnol.">
        <title>Draft genome sequence of fastidious pathogen Ceratobasidium theobromae, which causes vascular-streak dieback in Theobroma cacao.</title>
        <authorList>
            <person name="Ali S.S."/>
            <person name="Asman A."/>
            <person name="Shao J."/>
            <person name="Firmansyah A.P."/>
            <person name="Susilo A.W."/>
            <person name="Rosmana A."/>
            <person name="McMahon P."/>
            <person name="Junaid M."/>
            <person name="Guest D."/>
            <person name="Kheng T.Y."/>
            <person name="Meinhardt L.W."/>
            <person name="Bailey B.A."/>
        </authorList>
    </citation>
    <scope>NUCLEOTIDE SEQUENCE [LARGE SCALE GENOMIC DNA]</scope>
    <source>
        <strain evidence="5 6">CT2</strain>
    </source>
</reference>
<evidence type="ECO:0000256" key="3">
    <source>
        <dbReference type="ARBA" id="ARBA00022801"/>
    </source>
</evidence>
<organism evidence="5 6">
    <name type="scientific">Ceratobasidium theobromae</name>
    <dbReference type="NCBI Taxonomy" id="1582974"/>
    <lineage>
        <taxon>Eukaryota</taxon>
        <taxon>Fungi</taxon>
        <taxon>Dikarya</taxon>
        <taxon>Basidiomycota</taxon>
        <taxon>Agaricomycotina</taxon>
        <taxon>Agaricomycetes</taxon>
        <taxon>Cantharellales</taxon>
        <taxon>Ceratobasidiaceae</taxon>
        <taxon>Ceratobasidium</taxon>
    </lineage>
</organism>
<evidence type="ECO:0000313" key="5">
    <source>
        <dbReference type="EMBL" id="KAB5596230.1"/>
    </source>
</evidence>
<keyword evidence="6" id="KW-1185">Reference proteome</keyword>
<evidence type="ECO:0000256" key="2">
    <source>
        <dbReference type="ARBA" id="ARBA00011915"/>
    </source>
</evidence>
<dbReference type="PROSITE" id="PS00166">
    <property type="entry name" value="ENOYL_COA_HYDRATASE"/>
    <property type="match status" value="1"/>
</dbReference>
<evidence type="ECO:0000256" key="1">
    <source>
        <dbReference type="ARBA" id="ARBA00001709"/>
    </source>
</evidence>
<dbReference type="Proteomes" id="UP000383932">
    <property type="component" value="Unassembled WGS sequence"/>
</dbReference>
<proteinExistence type="predicted"/>
<dbReference type="AlphaFoldDB" id="A0A5N5QWV4"/>
<dbReference type="PANTHER" id="PTHR43176">
    <property type="entry name" value="3-HYDROXYISOBUTYRYL-COA HYDROLASE-RELATED"/>
    <property type="match status" value="1"/>
</dbReference>
<dbReference type="InterPro" id="IPR018376">
    <property type="entry name" value="Enoyl-CoA_hyd/isom_CS"/>
</dbReference>
<dbReference type="GO" id="GO:0003860">
    <property type="term" value="F:3-hydroxyisobutyryl-CoA hydrolase activity"/>
    <property type="evidence" value="ECO:0007669"/>
    <property type="project" value="UniProtKB-EC"/>
</dbReference>
<feature type="domain" description="Enoyl-CoA hydratase/isomerase" evidence="4">
    <location>
        <begin position="71"/>
        <end position="369"/>
    </location>
</feature>
<name>A0A5N5QWV4_9AGAM</name>
<dbReference type="InterPro" id="IPR029045">
    <property type="entry name" value="ClpP/crotonase-like_dom_sf"/>
</dbReference>
<sequence>MLRPLVANARRTAASMSSNRLQAIARHMSGAAPADEAPVLFTSEGNARTYILNRPAALNTLNETMIDMLRNGRAFCAGGDVKDIVVNAADPKKQRNALRFFQKEFELDFAFSTLSKPYVSVMDGFTMGGGVGISIGAPFRIVTEASSFAMPEAKIGYSPDVGASYFLPRLDGELGTYLALTSNVITGRTILEFGLATHYVPQRRLQTLLAALCSLADPSPEAINRTIEEHSAEILPADPPAAFVGERRQAVDKCFSRPSVEGIIQDLKDYISAGGSQAQWAQETLDAMLARSPTSLRVALQAVRRGKQLDLAEALQMEMGIATAFCTGASPDFITGVTHLLVNKRKDGRPDWSPPTLEDTPEGIVKQFFDDSAYTNRAPQLQLNRTAPHDDRLTRYALPSETMIEAAIKGSLPGSGSFALTPTELISLFERRCGQKPGLKQKIQDVIGRKCKVEDGYLIWRH</sequence>
<comment type="caution">
    <text evidence="5">The sequence shown here is derived from an EMBL/GenBank/DDBJ whole genome shotgun (WGS) entry which is preliminary data.</text>
</comment>
<dbReference type="Pfam" id="PF16113">
    <property type="entry name" value="ECH_2"/>
    <property type="match status" value="1"/>
</dbReference>
<accession>A0A5N5QWV4</accession>
<dbReference type="GO" id="GO:0005739">
    <property type="term" value="C:mitochondrion"/>
    <property type="evidence" value="ECO:0007669"/>
    <property type="project" value="TreeGrafter"/>
</dbReference>
<keyword evidence="3" id="KW-0378">Hydrolase</keyword>
<evidence type="ECO:0000313" key="6">
    <source>
        <dbReference type="Proteomes" id="UP000383932"/>
    </source>
</evidence>
<gene>
    <name evidence="5" type="ORF">CTheo_215</name>
</gene>
<comment type="catalytic activity">
    <reaction evidence="1">
        <text>3-hydroxy-2-methylpropanoyl-CoA + H2O = 3-hydroxy-2-methylpropanoate + CoA + H(+)</text>
        <dbReference type="Rhea" id="RHEA:20888"/>
        <dbReference type="ChEBI" id="CHEBI:11805"/>
        <dbReference type="ChEBI" id="CHEBI:15377"/>
        <dbReference type="ChEBI" id="CHEBI:15378"/>
        <dbReference type="ChEBI" id="CHEBI:57287"/>
        <dbReference type="ChEBI" id="CHEBI:57340"/>
        <dbReference type="EC" id="3.1.2.4"/>
    </reaction>
</comment>
<protein>
    <recommendedName>
        <fullName evidence="2">3-hydroxyisobutyryl-CoA hydrolase</fullName>
        <ecNumber evidence="2">3.1.2.4</ecNumber>
    </recommendedName>
</protein>